<dbReference type="AlphaFoldDB" id="A0A4R5L163"/>
<evidence type="ECO:0000313" key="1">
    <source>
        <dbReference type="EMBL" id="TDG02219.1"/>
    </source>
</evidence>
<comment type="caution">
    <text evidence="1">The sequence shown here is derived from an EMBL/GenBank/DDBJ whole genome shotgun (WGS) entry which is preliminary data.</text>
</comment>
<gene>
    <name evidence="1" type="ORF">E1N52_40865</name>
</gene>
<dbReference type="EMBL" id="SMOD01000071">
    <property type="protein sequence ID" value="TDG02219.1"/>
    <property type="molecule type" value="Genomic_DNA"/>
</dbReference>
<name>A0A4R5L163_9BURK</name>
<reference evidence="1 2" key="1">
    <citation type="submission" date="2019-03" db="EMBL/GenBank/DDBJ databases">
        <title>Paraburkholderia sp. isolated from native Mimosa gymnas in Guartela State Park, Brazil.</title>
        <authorList>
            <person name="Paulitsch F."/>
            <person name="Hungria M."/>
            <person name="Delamuta J.R.M."/>
            <person name="Ribeiro R.A."/>
            <person name="Dall'Agnol R."/>
            <person name="Silva J.S.B."/>
        </authorList>
    </citation>
    <scope>NUCLEOTIDE SEQUENCE [LARGE SCALE GENOMIC DNA]</scope>
    <source>
        <strain evidence="1 2">CNPSo 3008</strain>
    </source>
</reference>
<organism evidence="1 2">
    <name type="scientific">Paraburkholderia guartelaensis</name>
    <dbReference type="NCBI Taxonomy" id="2546446"/>
    <lineage>
        <taxon>Bacteria</taxon>
        <taxon>Pseudomonadati</taxon>
        <taxon>Pseudomonadota</taxon>
        <taxon>Betaproteobacteria</taxon>
        <taxon>Burkholderiales</taxon>
        <taxon>Burkholderiaceae</taxon>
        <taxon>Paraburkholderia</taxon>
    </lineage>
</organism>
<evidence type="ECO:0000313" key="2">
    <source>
        <dbReference type="Proteomes" id="UP000295606"/>
    </source>
</evidence>
<dbReference type="Proteomes" id="UP000295606">
    <property type="component" value="Unassembled WGS sequence"/>
</dbReference>
<protein>
    <submittedName>
        <fullName evidence="1">Uncharacterized protein</fullName>
    </submittedName>
</protein>
<sequence length="84" mass="9425">MDHSTEHRWALKLLAALEKSFRSAKGFKDVRCALSSTVCLETAISNIRRREWKKCVTPGTADQAPLEQSYSHAAPATFWLYGPS</sequence>
<proteinExistence type="predicted"/>
<accession>A0A4R5L163</accession>